<evidence type="ECO:0000313" key="2">
    <source>
        <dbReference type="EMBL" id="KAK8894163.1"/>
    </source>
</evidence>
<dbReference type="Gene3D" id="3.70.10.10">
    <property type="match status" value="1"/>
</dbReference>
<dbReference type="SUPFAM" id="SSF55979">
    <property type="entry name" value="DNA clamp"/>
    <property type="match status" value="1"/>
</dbReference>
<proteinExistence type="predicted"/>
<organism evidence="2 3">
    <name type="scientific">Tritrichomonas musculus</name>
    <dbReference type="NCBI Taxonomy" id="1915356"/>
    <lineage>
        <taxon>Eukaryota</taxon>
        <taxon>Metamonada</taxon>
        <taxon>Parabasalia</taxon>
        <taxon>Tritrichomonadida</taxon>
        <taxon>Tritrichomonadidae</taxon>
        <taxon>Tritrichomonas</taxon>
    </lineage>
</organism>
<reference evidence="2 3" key="1">
    <citation type="submission" date="2024-04" db="EMBL/GenBank/DDBJ databases">
        <title>Tritrichomonas musculus Genome.</title>
        <authorList>
            <person name="Alves-Ferreira E."/>
            <person name="Grigg M."/>
            <person name="Lorenzi H."/>
            <person name="Galac M."/>
        </authorList>
    </citation>
    <scope>NUCLEOTIDE SEQUENCE [LARGE SCALE GENOMIC DNA]</scope>
    <source>
        <strain evidence="2 3">EAF2021</strain>
    </source>
</reference>
<dbReference type="EMBL" id="JAPFFF010000003">
    <property type="protein sequence ID" value="KAK8894163.1"/>
    <property type="molecule type" value="Genomic_DNA"/>
</dbReference>
<feature type="compositionally biased region" description="Polar residues" evidence="1">
    <location>
        <begin position="325"/>
        <end position="334"/>
    </location>
</feature>
<keyword evidence="3" id="KW-1185">Reference proteome</keyword>
<evidence type="ECO:0008006" key="4">
    <source>
        <dbReference type="Google" id="ProtNLM"/>
    </source>
</evidence>
<feature type="compositionally biased region" description="Low complexity" evidence="1">
    <location>
        <begin position="355"/>
        <end position="372"/>
    </location>
</feature>
<evidence type="ECO:0000313" key="3">
    <source>
        <dbReference type="Proteomes" id="UP001470230"/>
    </source>
</evidence>
<sequence length="419" mass="47112">MEFEIDDPNSIHILHVAFKSLRKINEDIIMTISSDSISFRSVNSSRSALPIINFHPNFFKIFNFNTIRERIIISIPASSIIMSFSKALCPTNLKMSIKDCDIHLLLLTLVDKFGIAHNWEFPSSETSLISAVVNLDETIFQIKCRNDVFNGISDVFKSDNTIILDIKNGEKNSHTLNFKSNLQNGDISLSSTLTLYKCEKCDTIYSDDIKEMQISFFLHDFIVGIKLAGLFAQFLYLYIIGPGQPVVIKSSSTNLFEFEMPLATTSIDKEEEYVDNSKIANSNKNEITIINSSNSSPSCNYNNNTNYSTQSQVVAWHLINDTTNFKSSSSGSLNNDDKKYKTIPSSNNDEKIKNNMLSSSNSCKESSSSDTNSQKEFSNSEKTINDLYEASPPFPFKRKIISQKIVVQASQPLSDEDII</sequence>
<dbReference type="Pfam" id="PF04139">
    <property type="entry name" value="Rad9"/>
    <property type="match status" value="1"/>
</dbReference>
<comment type="caution">
    <text evidence="2">The sequence shown here is derived from an EMBL/GenBank/DDBJ whole genome shotgun (WGS) entry which is preliminary data.</text>
</comment>
<feature type="region of interest" description="Disordered" evidence="1">
    <location>
        <begin position="325"/>
        <end position="384"/>
    </location>
</feature>
<gene>
    <name evidence="2" type="ORF">M9Y10_022596</name>
</gene>
<dbReference type="PANTHER" id="PTHR15237">
    <property type="entry name" value="DNA REPAIR PROTEIN RAD9"/>
    <property type="match status" value="1"/>
</dbReference>
<dbReference type="InterPro" id="IPR007268">
    <property type="entry name" value="Rad9/Ddc1"/>
</dbReference>
<dbReference type="Proteomes" id="UP001470230">
    <property type="component" value="Unassembled WGS sequence"/>
</dbReference>
<protein>
    <recommendedName>
        <fullName evidence="4">DNA repair protein rad9</fullName>
    </recommendedName>
</protein>
<accession>A0ABR2KSX5</accession>
<dbReference type="InterPro" id="IPR046938">
    <property type="entry name" value="DNA_clamp_sf"/>
</dbReference>
<dbReference type="PANTHER" id="PTHR15237:SF0">
    <property type="entry name" value="CELL CYCLE CHECKPOINT CONTROL PROTEIN"/>
    <property type="match status" value="1"/>
</dbReference>
<evidence type="ECO:0000256" key="1">
    <source>
        <dbReference type="SAM" id="MobiDB-lite"/>
    </source>
</evidence>
<name>A0ABR2KSX5_9EUKA</name>